<dbReference type="SUPFAM" id="SSF53901">
    <property type="entry name" value="Thiolase-like"/>
    <property type="match status" value="1"/>
</dbReference>
<dbReference type="Proteomes" id="UP000057158">
    <property type="component" value="Chromosome"/>
</dbReference>
<feature type="domain" description="Carrier" evidence="5">
    <location>
        <begin position="1480"/>
        <end position="1557"/>
    </location>
</feature>
<feature type="active site" description="Proton donor; for dehydratase activity" evidence="4">
    <location>
        <position position="2269"/>
    </location>
</feature>
<dbReference type="PANTHER" id="PTHR43074:SF1">
    <property type="entry name" value="BETA-KETOACYL SYNTHASE FAMILY PROTEIN-RELATED"/>
    <property type="match status" value="1"/>
</dbReference>
<dbReference type="InterPro" id="IPR049900">
    <property type="entry name" value="PKS_mFAS_DH"/>
</dbReference>
<reference evidence="8 9" key="1">
    <citation type="submission" date="2015-07" db="EMBL/GenBank/DDBJ databases">
        <title>Isolation and Genomic Characterization of a Novel Halophilic Metal-Reducing Deltaproteobacterium from the Deep Subsurface.</title>
        <authorList>
            <person name="Badalamenti J.P."/>
            <person name="Summers Z.M."/>
            <person name="Gralnick J.A."/>
            <person name="Bond D.R."/>
        </authorList>
    </citation>
    <scope>NUCLEOTIDE SEQUENCE [LARGE SCALE GENOMIC DNA]</scope>
    <source>
        <strain evidence="8 9">WTL</strain>
    </source>
</reference>
<dbReference type="PATRIC" id="fig|1603606.3.peg.2882"/>
<dbReference type="PANTHER" id="PTHR43074">
    <property type="entry name" value="OMEGA-3 POLYUNSATURATED FATTY ACID SYNTHASE PFAB-RELATED"/>
    <property type="match status" value="1"/>
</dbReference>
<feature type="domain" description="PKS/mFAS DH" evidence="7">
    <location>
        <begin position="2054"/>
        <end position="2353"/>
    </location>
</feature>
<keyword evidence="2" id="KW-0597">Phosphoprotein</keyword>
<dbReference type="Gene3D" id="3.40.50.720">
    <property type="entry name" value="NAD(P)-binding Rossmann-like Domain"/>
    <property type="match status" value="1"/>
</dbReference>
<dbReference type="SUPFAM" id="SSF55048">
    <property type="entry name" value="Probable ACP-binding domain of malonyl-CoA ACP transacylase"/>
    <property type="match status" value="1"/>
</dbReference>
<dbReference type="SUPFAM" id="SSF47336">
    <property type="entry name" value="ACP-like"/>
    <property type="match status" value="5"/>
</dbReference>
<evidence type="ECO:0000256" key="1">
    <source>
        <dbReference type="ARBA" id="ARBA00022450"/>
    </source>
</evidence>
<dbReference type="Pfam" id="PF00550">
    <property type="entry name" value="PP-binding"/>
    <property type="match status" value="5"/>
</dbReference>
<dbReference type="CDD" id="cd00833">
    <property type="entry name" value="PKS"/>
    <property type="match status" value="1"/>
</dbReference>
<dbReference type="OrthoDB" id="5476655at2"/>
<dbReference type="SMART" id="SM00825">
    <property type="entry name" value="PKS_KS"/>
    <property type="match status" value="1"/>
</dbReference>
<dbReference type="Pfam" id="PF00698">
    <property type="entry name" value="Acyl_transf_1"/>
    <property type="match status" value="1"/>
</dbReference>
<dbReference type="EMBL" id="CP010802">
    <property type="protein sequence ID" value="ALC17401.1"/>
    <property type="molecule type" value="Genomic_DNA"/>
</dbReference>
<dbReference type="Gene3D" id="1.10.1200.10">
    <property type="entry name" value="ACP-like"/>
    <property type="match status" value="5"/>
</dbReference>
<dbReference type="InterPro" id="IPR016039">
    <property type="entry name" value="Thiolase-like"/>
</dbReference>
<dbReference type="SUPFAM" id="SSF52151">
    <property type="entry name" value="FabD/lysophospholipase-like"/>
    <property type="match status" value="1"/>
</dbReference>
<dbReference type="InterPro" id="IPR001227">
    <property type="entry name" value="Ac_transferase_dom_sf"/>
</dbReference>
<dbReference type="PROSITE" id="PS52004">
    <property type="entry name" value="KS3_2"/>
    <property type="match status" value="1"/>
</dbReference>
<dbReference type="InterPro" id="IPR016035">
    <property type="entry name" value="Acyl_Trfase/lysoPLipase"/>
</dbReference>
<name>A0A0M4D458_9BACT</name>
<evidence type="ECO:0000256" key="2">
    <source>
        <dbReference type="ARBA" id="ARBA00022553"/>
    </source>
</evidence>
<dbReference type="InterPro" id="IPR042104">
    <property type="entry name" value="PKS_dehydratase_sf"/>
</dbReference>
<dbReference type="SMART" id="SM00822">
    <property type="entry name" value="PKS_KR"/>
    <property type="match status" value="1"/>
</dbReference>
<evidence type="ECO:0000256" key="4">
    <source>
        <dbReference type="PROSITE-ProRule" id="PRU01363"/>
    </source>
</evidence>
<evidence type="ECO:0000259" key="7">
    <source>
        <dbReference type="PROSITE" id="PS52019"/>
    </source>
</evidence>
<sequence length="2363" mass="246736">MKKNHEKYSGDSAGSIPLAIVGLGCLFPKANDPQAYWANIKNGVDAITEVPPSHWKTEDYFNPDPKSPDRVYARHGGFLSPVDFNPMEYGVLPNALEAIDTSQLLGLLIVDQALKDAGYGAERDFDREKVSVILGVTGTLELVIPLASRLGHPQWRQALKDAGVEEGVAADVMARISDAYVPWQENSFPGLLGNVVAGRISKHFNFGGTNCVCDAACGSSLSALNLAALELATGKADMVVTGGIDTFNDIFMYTCFSKTPALSPSGHARPFDADGDGTTLGEGLGILVLKRLADAERDGDRIYAVLKGLGSSSDGRGSAIYEPSAAGQTKALKRAYAQGDVDPATIELIEAHGTGTRVGDAVEVNALREVFGEGDSPWCALGSVKSQIGHTKAASGAAGLIKAALSLYHKTLPPTIKVKTPQEAVTRGRTPFYVNAEARPWIPRGNHPRRAGVSALGFGGANFHCLLEEYSPVKAGSDWKGDVQLVPFSAADRTALKAALLAFPAAGTWHEVRLAAARCRSAFDPALSCRLSLVLEEGLSDPALQIASALTLLEKNAGNEGWSAPDGTVFFAGDAAGPLGILFPGQGAQYPGMLKDLAIQFPPFLETLREADEAFAVSGGAASLSGRIYPHPAFDAATRTADEVALRATEIAQPALGAVSLGALRVLGSFGVAAEAFAGHSYGELTALAAAGSFDSASLHALSRLRGELMAAGEGDRGSMLAVSAPLGEIEAFLGETALNLVLANRNTPDQGVLSGASSEIARAAALLSERGLRCTPLSVAAAFHSALVAEASGPFAARLQEIPFQKSAAAVYSNTSGHPYPASAKKARDLLASQLASPVDFVAEIENMYQSGIRTFLEVGPGARLTGMVKAILGKRPHRAIAIDASGGKRSGINDLARVLGELSVLGYPLDLSLWDEGYAAACDSAPAKKKGMTVPLCGANYFKAPPRRPAVAPRVLRADSPAPAAPPSPAVPAAPAAPVRSAAAAPPAALQEALSLTRQSLQALQSLQEQTSRLHRQFLEGQESATRTFQALVEQQRQLFSGAPVPAPTFRGAAVEPVPAPVAAPAPARGTAPVAVAPPVVLAPAAPVAAVPPAPAVDGGRVAAVLLSVIAEKTGYPAEMLELEMSLDADLGIDSIKRVEILSALQERLPGAPAVRPEDLGTLQTLGQIVAHLGAGMAPGASAPVAPAVDNGRVAEVLLAVIAEKTGYPAEMLELEMSLDADLGIDSIKRVEILSALQERLPGAPAVRPEDLGTLQTLGQIVAHLGAGMAPGASAPVAPAVDGGRVAAVLLSVIAEKTGYPAEMLELEMSLDADLGIDSIKRVEILSALQERLPGAPAVRPEDLGTLQTLGQIVAHLGAGMAPAASAPSASAAPAPVAPAVDNGRVAEVLLAVIAEKTGYPAEMLELEMSLDADLGIDSIKRVEILSALQERLPDAPAVRPEDLGTLQTLGQIVDHLSAAPRPAAAPPSPREEGLDRERVSATLLGVIAEKTGYPVEMLELEMALDSDLGIDSIKRVEILSTLQERLPGAPAIRPEHLGTLQTVGQIVDFLASVSGAPSAPATPPPSSILGEAGFGIERKVLKVVPLKPKAGRAAVPLAPGARIWVSDDGSQLCRRLCQNLSALHFHPEAIDLRALETLTPPARLGALILLAPSGGTDDRFLADAFGLVQLCGPALFAAAAEGGALLSTVSRLNGSFGLPPGGPSVDPLSGGLAGLAKTAAHEWPQVACKAIDLAVDLSDPAAMLVEEILAVGPEEVGITAKGLQTLKLTDLSLPPVSSPSPLSPGDVVVISGGARGVTAEIAVALAASSQATLLLLGRSALPTSEPAWLAGLSAEAEIKKALIGNAATPLKPKDVEAQYQTVLCNREIRSTLSRIAGAGGVPLYRSVDLRDAAAVGAAIAEVRAEYGPIRGMIHGAGVLADRLIADKTAEQFASVYSTKVGGLRSLLGALDDDDLSFMVMFSSSTGRFGRTGQIDYAVANEVLNKIAQQQALLRPSCRVLSLNWGPWDGGMVTPALKKVFAEEGIAVIDLRAGAEYLLEEISTPPGGPVELVILGGRGESAGSAPSAVHQNIYVSKAFDLDLSIEQFPFLRSHVMDRRAVLPMAMIIEWMAHGAIHNNPGLRFHGFNDLRVLKGVTLEPGTSHTLQVMTGKAIKSGGFHMVPVELSGTDVTGQQFVHSRARMVLAARLPEGKAPVERLELPPYAHPMAEVYRPERLFHGIDFQGIREMIGCSADGIGSLVRPAPLPSKWINQPLRNAWLADPLALDCSFQMMILWSFERYRAASLPVFAGRYRQYCETFPESGAEIRIRITSQSARKAVAEIEFVDPTSGILLARMEDYECVIDASLNASFLRNKLQGAA</sequence>
<feature type="domain" description="Carrier" evidence="5">
    <location>
        <begin position="1191"/>
        <end position="1271"/>
    </location>
</feature>
<dbReference type="InterPro" id="IPR014043">
    <property type="entry name" value="Acyl_transferase_dom"/>
</dbReference>
<evidence type="ECO:0000313" key="9">
    <source>
        <dbReference type="Proteomes" id="UP000057158"/>
    </source>
</evidence>
<keyword evidence="1" id="KW-0596">Phosphopantetheine</keyword>
<dbReference type="InterPro" id="IPR057326">
    <property type="entry name" value="KR_dom"/>
</dbReference>
<dbReference type="InterPro" id="IPR036736">
    <property type="entry name" value="ACP-like_sf"/>
</dbReference>
<feature type="active site" description="Proton acceptor; for dehydratase activity" evidence="4">
    <location>
        <position position="2096"/>
    </location>
</feature>
<dbReference type="Pfam" id="PF00109">
    <property type="entry name" value="ketoacyl-synt"/>
    <property type="match status" value="1"/>
</dbReference>
<dbReference type="PROSITE" id="PS51257">
    <property type="entry name" value="PROKAR_LIPOPROTEIN"/>
    <property type="match status" value="1"/>
</dbReference>
<dbReference type="InterPro" id="IPR014030">
    <property type="entry name" value="Ketoacyl_synth_N"/>
</dbReference>
<gene>
    <name evidence="8" type="ORF">DSOUD_2649</name>
</gene>
<feature type="domain" description="Carrier" evidence="5">
    <location>
        <begin position="1383"/>
        <end position="1463"/>
    </location>
</feature>
<evidence type="ECO:0000256" key="3">
    <source>
        <dbReference type="ARBA" id="ARBA00022679"/>
    </source>
</evidence>
<feature type="domain" description="Carrier" evidence="5">
    <location>
        <begin position="1283"/>
        <end position="1363"/>
    </location>
</feature>
<dbReference type="InterPro" id="IPR036291">
    <property type="entry name" value="NAD(P)-bd_dom_sf"/>
</dbReference>
<keyword evidence="9" id="KW-1185">Reference proteome</keyword>
<dbReference type="InterPro" id="IPR020841">
    <property type="entry name" value="PKS_Beta-ketoAc_synthase_dom"/>
</dbReference>
<dbReference type="InterPro" id="IPR016036">
    <property type="entry name" value="Malonyl_transacylase_ACP-bd"/>
</dbReference>
<dbReference type="PROSITE" id="PS50075">
    <property type="entry name" value="CARRIER"/>
    <property type="match status" value="5"/>
</dbReference>
<dbReference type="SMART" id="SM00827">
    <property type="entry name" value="PKS_AT"/>
    <property type="match status" value="1"/>
</dbReference>
<dbReference type="Gene3D" id="3.40.366.10">
    <property type="entry name" value="Malonyl-Coenzyme A Acyl Carrier Protein, domain 2"/>
    <property type="match status" value="1"/>
</dbReference>
<evidence type="ECO:0000259" key="5">
    <source>
        <dbReference type="PROSITE" id="PS50075"/>
    </source>
</evidence>
<dbReference type="InterPro" id="IPR052568">
    <property type="entry name" value="PKS-FAS_Synthase"/>
</dbReference>
<dbReference type="GO" id="GO:0016746">
    <property type="term" value="F:acyltransferase activity"/>
    <property type="evidence" value="ECO:0007669"/>
    <property type="project" value="InterPro"/>
</dbReference>
<dbReference type="STRING" id="1603606.DSOUD_2649"/>
<dbReference type="Pfam" id="PF02801">
    <property type="entry name" value="Ketoacyl-synt_C"/>
    <property type="match status" value="1"/>
</dbReference>
<dbReference type="Gene3D" id="3.40.47.10">
    <property type="match status" value="1"/>
</dbReference>
<dbReference type="InterPro" id="IPR014031">
    <property type="entry name" value="Ketoacyl_synth_C"/>
</dbReference>
<proteinExistence type="predicted"/>
<dbReference type="SUPFAM" id="SSF51735">
    <property type="entry name" value="NAD(P)-binding Rossmann-fold domains"/>
    <property type="match status" value="2"/>
</dbReference>
<organism evidence="8 9">
    <name type="scientific">Desulfuromonas soudanensis</name>
    <dbReference type="NCBI Taxonomy" id="1603606"/>
    <lineage>
        <taxon>Bacteria</taxon>
        <taxon>Pseudomonadati</taxon>
        <taxon>Thermodesulfobacteriota</taxon>
        <taxon>Desulfuromonadia</taxon>
        <taxon>Desulfuromonadales</taxon>
        <taxon>Desulfuromonadaceae</taxon>
        <taxon>Desulfuromonas</taxon>
    </lineage>
</organism>
<dbReference type="Gene3D" id="3.10.129.110">
    <property type="entry name" value="Polyketide synthase dehydratase"/>
    <property type="match status" value="1"/>
</dbReference>
<dbReference type="KEGG" id="des:DSOUD_2649"/>
<feature type="domain" description="Carrier" evidence="5">
    <location>
        <begin position="1099"/>
        <end position="1179"/>
    </location>
</feature>
<feature type="region of interest" description="C-terminal hotdog fold" evidence="4">
    <location>
        <begin position="2204"/>
        <end position="2353"/>
    </location>
</feature>
<dbReference type="InterPro" id="IPR013968">
    <property type="entry name" value="PKS_KR"/>
</dbReference>
<feature type="domain" description="Ketosynthase family 3 (KS3)" evidence="6">
    <location>
        <begin position="15"/>
        <end position="469"/>
    </location>
</feature>
<dbReference type="CDD" id="cd08953">
    <property type="entry name" value="KR_2_SDR_x"/>
    <property type="match status" value="1"/>
</dbReference>
<dbReference type="Pfam" id="PF08659">
    <property type="entry name" value="KR"/>
    <property type="match status" value="1"/>
</dbReference>
<accession>A0A0M4D458</accession>
<dbReference type="RefSeq" id="WP_053551409.1">
    <property type="nucleotide sequence ID" value="NZ_CP010802.1"/>
</dbReference>
<keyword evidence="3" id="KW-0808">Transferase</keyword>
<evidence type="ECO:0000259" key="6">
    <source>
        <dbReference type="PROSITE" id="PS52004"/>
    </source>
</evidence>
<protein>
    <submittedName>
        <fullName evidence="8">Erythronolide synthase</fullName>
    </submittedName>
</protein>
<dbReference type="InterPro" id="IPR009081">
    <property type="entry name" value="PP-bd_ACP"/>
</dbReference>
<evidence type="ECO:0000313" key="8">
    <source>
        <dbReference type="EMBL" id="ALC17401.1"/>
    </source>
</evidence>
<feature type="region of interest" description="N-terminal hotdog fold" evidence="4">
    <location>
        <begin position="2054"/>
        <end position="2192"/>
    </location>
</feature>
<dbReference type="PROSITE" id="PS52019">
    <property type="entry name" value="PKS_MFAS_DH"/>
    <property type="match status" value="1"/>
</dbReference>